<proteinExistence type="predicted"/>
<dbReference type="InterPro" id="IPR045210">
    <property type="entry name" value="RING-Ubox_PUB"/>
</dbReference>
<comment type="pathway">
    <text evidence="2">Protein modification; protein ubiquitination.</text>
</comment>
<dbReference type="UniPathway" id="UPA00143"/>
<dbReference type="InterPro" id="IPR013083">
    <property type="entry name" value="Znf_RING/FYVE/PHD"/>
</dbReference>
<dbReference type="InterPro" id="IPR011989">
    <property type="entry name" value="ARM-like"/>
</dbReference>
<dbReference type="SUPFAM" id="SSF48371">
    <property type="entry name" value="ARM repeat"/>
    <property type="match status" value="1"/>
</dbReference>
<dbReference type="Gene3D" id="1.20.930.20">
    <property type="entry name" value="Adaptor protein Cbl, N-terminal domain"/>
    <property type="match status" value="1"/>
</dbReference>
<sequence>MEEEAKGGAGSAVEAEAEAEAEAVAPPIQAAEAEEGADAVVQGMVETVEEISAMSEFRNAYRKLFCNLSRRIKLLAPMLEELKESKAPIPAKAIETLARLREALDSAKELLRLGNEGSKIFLVLEMDRIMKKFQEITSKLEQALAGISFEELDISDEVREQVELVHAQFRRAKEREDTSDAELYNDLLFVHNKSTESDVDAAILRRLAEKLQLLTISDLKQESLALHEMVIASGGDPGNVIEKMAMLLKKFKDFMQTQDPEMGPPAKLNAFSPNGKSEAPRIPDDFRCPISLDLMKDPVIVATGQTYERGCIEKWLQAGHLTCPKTQQKLSNTSLTPNYVLRSLIAQWCEANGIDPPKRSLQPNKPPSACTCTEHAKIIDLLQKLSSQNIEDQRLAAGELRLLAKRNNDNRICIAEAGAIPLLVSLLCTLDVRTQEHAVTALLNLSICEENKGRIIISGAVLGIVHVLKRGSMEARENAAATLFSLSVVDENKVTIGTSGAIPPLVSLLSNGSQRGKKDAATALFNLCIYQGNKGKAVRAGIIPILMDLLSEPGAGMVDEALAILAILSSHPEGKAAIGAAQAVPILVEVIRSGSPRNKENAAAVLVHLCNGEQQHLHLAEAQERGIVSLLEELAENGTDRGKRKATQLLERMNRFLLQQKQAQAQAEAQAQSQSQAQAQADPSVLPASAAFIDG</sequence>
<organism evidence="10 11">
    <name type="scientific">Ananas comosus</name>
    <name type="common">Pineapple</name>
    <name type="synonym">Ananas ananas</name>
    <dbReference type="NCBI Taxonomy" id="4615"/>
    <lineage>
        <taxon>Eukaryota</taxon>
        <taxon>Viridiplantae</taxon>
        <taxon>Streptophyta</taxon>
        <taxon>Embryophyta</taxon>
        <taxon>Tracheophyta</taxon>
        <taxon>Spermatophyta</taxon>
        <taxon>Magnoliopsida</taxon>
        <taxon>Liliopsida</taxon>
        <taxon>Poales</taxon>
        <taxon>Bromeliaceae</taxon>
        <taxon>Bromelioideae</taxon>
        <taxon>Ananas</taxon>
    </lineage>
</organism>
<feature type="region of interest" description="Disordered" evidence="8">
    <location>
        <begin position="1"/>
        <end position="24"/>
    </location>
</feature>
<feature type="repeat" description="ARM" evidence="7">
    <location>
        <begin position="500"/>
        <end position="542"/>
    </location>
</feature>
<dbReference type="OrthoDB" id="7537227at2759"/>
<feature type="repeat" description="ARM" evidence="7">
    <location>
        <begin position="418"/>
        <end position="460"/>
    </location>
</feature>
<dbReference type="InterPro" id="IPR058678">
    <property type="entry name" value="ARM_PUB"/>
</dbReference>
<dbReference type="SMART" id="SM00504">
    <property type="entry name" value="Ubox"/>
    <property type="match status" value="1"/>
</dbReference>
<dbReference type="EMBL" id="LSRQ01002366">
    <property type="protein sequence ID" value="OAY74528.1"/>
    <property type="molecule type" value="Genomic_DNA"/>
</dbReference>
<evidence type="ECO:0000256" key="3">
    <source>
        <dbReference type="ARBA" id="ARBA00012483"/>
    </source>
</evidence>
<dbReference type="InterPro" id="IPR036537">
    <property type="entry name" value="Adaptor_Cbl_N_dom_sf"/>
</dbReference>
<accession>A0A199VBY9</accession>
<keyword evidence="12" id="KW-1185">Reference proteome</keyword>
<dbReference type="PROSITE" id="PS51698">
    <property type="entry name" value="U_BOX"/>
    <property type="match status" value="1"/>
</dbReference>
<evidence type="ECO:0000313" key="12">
    <source>
        <dbReference type="Proteomes" id="UP000515123"/>
    </source>
</evidence>
<dbReference type="CDD" id="cd21037">
    <property type="entry name" value="MLKL_NTD"/>
    <property type="match status" value="1"/>
</dbReference>
<reference evidence="10 11" key="1">
    <citation type="journal article" date="2016" name="DNA Res.">
        <title>The draft genome of MD-2 pineapple using hybrid error correction of long reads.</title>
        <authorList>
            <person name="Redwan R.M."/>
            <person name="Saidin A."/>
            <person name="Kumar S.V."/>
        </authorList>
    </citation>
    <scope>NUCLEOTIDE SEQUENCE [LARGE SCALE GENOMIC DNA]</scope>
    <source>
        <strain evidence="11">cv. MD2</strain>
        <tissue evidence="10">Leaf</tissue>
    </source>
</reference>
<dbReference type="PANTHER" id="PTHR23315">
    <property type="entry name" value="U BOX DOMAIN-CONTAINING"/>
    <property type="match status" value="1"/>
</dbReference>
<evidence type="ECO:0000313" key="13">
    <source>
        <dbReference type="RefSeq" id="XP_020108350.1"/>
    </source>
</evidence>
<dbReference type="FunFam" id="1.25.10.10:FF:000690">
    <property type="entry name" value="RING-type E3 ubiquitin transferase"/>
    <property type="match status" value="1"/>
</dbReference>
<dbReference type="GO" id="GO:0016567">
    <property type="term" value="P:protein ubiquitination"/>
    <property type="evidence" value="ECO:0007669"/>
    <property type="project" value="UniProtKB-UniPathway"/>
</dbReference>
<dbReference type="InterPro" id="IPR016024">
    <property type="entry name" value="ARM-type_fold"/>
</dbReference>
<keyword evidence="4" id="KW-0808">Transferase</keyword>
<feature type="region of interest" description="Disordered" evidence="8">
    <location>
        <begin position="667"/>
        <end position="695"/>
    </location>
</feature>
<dbReference type="Proteomes" id="UP000092600">
    <property type="component" value="Unassembled WGS sequence"/>
</dbReference>
<dbReference type="GO" id="GO:0061630">
    <property type="term" value="F:ubiquitin protein ligase activity"/>
    <property type="evidence" value="ECO:0007669"/>
    <property type="project" value="UniProtKB-EC"/>
</dbReference>
<gene>
    <name evidence="13" type="primary">LOC109724090</name>
    <name evidence="10" type="ORF">ACMD2_10684</name>
</gene>
<dbReference type="Gene3D" id="3.30.40.10">
    <property type="entry name" value="Zinc/RING finger domain, C3HC4 (zinc finger)"/>
    <property type="match status" value="1"/>
</dbReference>
<dbReference type="FunFam" id="3.30.40.10:FF:000181">
    <property type="entry name" value="RING-type E3 ubiquitin transferase"/>
    <property type="match status" value="1"/>
</dbReference>
<dbReference type="GO" id="GO:0007166">
    <property type="term" value="P:cell surface receptor signaling pathway"/>
    <property type="evidence" value="ECO:0007669"/>
    <property type="project" value="InterPro"/>
</dbReference>
<dbReference type="Pfam" id="PF25598">
    <property type="entry name" value="ARM_PUB"/>
    <property type="match status" value="1"/>
</dbReference>
<evidence type="ECO:0000256" key="2">
    <source>
        <dbReference type="ARBA" id="ARBA00004906"/>
    </source>
</evidence>
<name>A0A199VBY9_ANACO</name>
<dbReference type="Pfam" id="PF04564">
    <property type="entry name" value="U-box"/>
    <property type="match status" value="1"/>
</dbReference>
<dbReference type="STRING" id="4615.A0A199VBY9"/>
<dbReference type="PROSITE" id="PS50176">
    <property type="entry name" value="ARM_REPEAT"/>
    <property type="match status" value="3"/>
</dbReference>
<evidence type="ECO:0000256" key="1">
    <source>
        <dbReference type="ARBA" id="ARBA00000900"/>
    </source>
</evidence>
<feature type="domain" description="U-box" evidence="9">
    <location>
        <begin position="281"/>
        <end position="355"/>
    </location>
</feature>
<dbReference type="FunFam" id="1.20.930.20:FF:000002">
    <property type="entry name" value="RING-type E3 ubiquitin transferase"/>
    <property type="match status" value="1"/>
</dbReference>
<evidence type="ECO:0000256" key="8">
    <source>
        <dbReference type="SAM" id="MobiDB-lite"/>
    </source>
</evidence>
<dbReference type="Pfam" id="PF25368">
    <property type="entry name" value="PUB10_N"/>
    <property type="match status" value="1"/>
</dbReference>
<reference evidence="13" key="2">
    <citation type="submission" date="2025-04" db="UniProtKB">
        <authorList>
            <consortium name="RefSeq"/>
        </authorList>
    </citation>
    <scope>IDENTIFICATION</scope>
    <source>
        <tissue evidence="13">Leaf</tissue>
    </source>
</reference>
<feature type="repeat" description="ARM" evidence="7">
    <location>
        <begin position="541"/>
        <end position="583"/>
    </location>
</feature>
<dbReference type="FunFam" id="1.25.10.10:FF:000367">
    <property type="entry name" value="RING-type E3 ubiquitin transferase"/>
    <property type="match status" value="1"/>
</dbReference>
<evidence type="ECO:0000256" key="6">
    <source>
        <dbReference type="ARBA" id="ARBA00022786"/>
    </source>
</evidence>
<evidence type="ECO:0000313" key="11">
    <source>
        <dbReference type="Proteomes" id="UP000092600"/>
    </source>
</evidence>
<evidence type="ECO:0000259" key="9">
    <source>
        <dbReference type="PROSITE" id="PS51698"/>
    </source>
</evidence>
<dbReference type="PANTHER" id="PTHR23315:SF275">
    <property type="entry name" value="U-BOX DOMAIN-CONTAINING PROTEIN 13"/>
    <property type="match status" value="1"/>
</dbReference>
<comment type="catalytic activity">
    <reaction evidence="1">
        <text>S-ubiquitinyl-[E2 ubiquitin-conjugating enzyme]-L-cysteine + [acceptor protein]-L-lysine = [E2 ubiquitin-conjugating enzyme]-L-cysteine + N(6)-ubiquitinyl-[acceptor protein]-L-lysine.</text>
        <dbReference type="EC" id="2.3.2.27"/>
    </reaction>
</comment>
<dbReference type="SUPFAM" id="SSF57850">
    <property type="entry name" value="RING/U-box"/>
    <property type="match status" value="1"/>
</dbReference>
<dbReference type="SMART" id="SM00185">
    <property type="entry name" value="ARM"/>
    <property type="match status" value="5"/>
</dbReference>
<protein>
    <recommendedName>
        <fullName evidence="3">RING-type E3 ubiquitin transferase</fullName>
        <ecNumber evidence="3">2.3.2.27</ecNumber>
    </recommendedName>
</protein>
<dbReference type="InterPro" id="IPR000225">
    <property type="entry name" value="Armadillo"/>
</dbReference>
<dbReference type="Gramene" id="Aco001455.1.mrna1">
    <property type="protein sequence ID" value="Aco001455.1.mrna1"/>
    <property type="gene ID" value="Aco001455.1.path1"/>
</dbReference>
<dbReference type="InterPro" id="IPR003613">
    <property type="entry name" value="Ubox_domain"/>
</dbReference>
<evidence type="ECO:0000313" key="10">
    <source>
        <dbReference type="EMBL" id="OAY74528.1"/>
    </source>
</evidence>
<evidence type="ECO:0000256" key="4">
    <source>
        <dbReference type="ARBA" id="ARBA00022679"/>
    </source>
</evidence>
<feature type="compositionally biased region" description="Low complexity" evidence="8">
    <location>
        <begin position="667"/>
        <end position="681"/>
    </location>
</feature>
<dbReference type="EC" id="2.3.2.27" evidence="3"/>
<evidence type="ECO:0000256" key="7">
    <source>
        <dbReference type="PROSITE-ProRule" id="PRU00259"/>
    </source>
</evidence>
<evidence type="ECO:0000256" key="5">
    <source>
        <dbReference type="ARBA" id="ARBA00022737"/>
    </source>
</evidence>
<keyword evidence="6" id="KW-0833">Ubl conjugation pathway</keyword>
<dbReference type="Proteomes" id="UP000515123">
    <property type="component" value="Linkage group 18"/>
</dbReference>
<dbReference type="GeneID" id="109724090"/>
<dbReference type="AlphaFoldDB" id="A0A199VBY9"/>
<keyword evidence="5" id="KW-0677">Repeat</keyword>
<dbReference type="Gene3D" id="1.25.10.10">
    <property type="entry name" value="Leucine-rich Repeat Variant"/>
    <property type="match status" value="2"/>
</dbReference>
<dbReference type="InterPro" id="IPR059179">
    <property type="entry name" value="MLKL-like_MCAfunc"/>
</dbReference>
<dbReference type="CDD" id="cd16664">
    <property type="entry name" value="RING-Ubox_PUB"/>
    <property type="match status" value="1"/>
</dbReference>
<dbReference type="RefSeq" id="XP_020108350.1">
    <property type="nucleotide sequence ID" value="XM_020252761.1"/>
</dbReference>
<dbReference type="InterPro" id="IPR057623">
    <property type="entry name" value="PUB12-19-like_N"/>
</dbReference>